<dbReference type="PANTHER" id="PTHR47327">
    <property type="entry name" value="FI18240P1-RELATED"/>
    <property type="match status" value="1"/>
</dbReference>
<dbReference type="PANTHER" id="PTHR47327:SF9">
    <property type="entry name" value="NO MECHANORECEPTOR POTENTIAL A, ISOFORM A"/>
    <property type="match status" value="1"/>
</dbReference>
<feature type="domain" description="Apple" evidence="3">
    <location>
        <begin position="37"/>
        <end position="146"/>
    </location>
</feature>
<feature type="transmembrane region" description="Helical" evidence="2">
    <location>
        <begin position="1030"/>
        <end position="1055"/>
    </location>
</feature>
<protein>
    <submittedName>
        <fullName evidence="5">Uncharacterized protein</fullName>
    </submittedName>
</protein>
<dbReference type="AlphaFoldDB" id="A0AAN9TPI5"/>
<feature type="region of interest" description="Disordered" evidence="1">
    <location>
        <begin position="943"/>
        <end position="975"/>
    </location>
</feature>
<feature type="domain" description="Apple" evidence="3">
    <location>
        <begin position="156"/>
        <end position="240"/>
    </location>
</feature>
<comment type="caution">
    <text evidence="5">The sequence shown here is derived from an EMBL/GenBank/DDBJ whole genome shotgun (WGS) entry which is preliminary data.</text>
</comment>
<dbReference type="SUPFAM" id="SSF57414">
    <property type="entry name" value="Hairpin loop containing domain-like"/>
    <property type="match status" value="4"/>
</dbReference>
<feature type="compositionally biased region" description="Polar residues" evidence="1">
    <location>
        <begin position="946"/>
        <end position="955"/>
    </location>
</feature>
<feature type="domain" description="Apple" evidence="3">
    <location>
        <begin position="602"/>
        <end position="694"/>
    </location>
</feature>
<feature type="domain" description="Apple" evidence="3">
    <location>
        <begin position="355"/>
        <end position="435"/>
    </location>
</feature>
<gene>
    <name evidence="5" type="ORF">V9T40_006452</name>
</gene>
<organism evidence="5 6">
    <name type="scientific">Parthenolecanium corni</name>
    <dbReference type="NCBI Taxonomy" id="536013"/>
    <lineage>
        <taxon>Eukaryota</taxon>
        <taxon>Metazoa</taxon>
        <taxon>Ecdysozoa</taxon>
        <taxon>Arthropoda</taxon>
        <taxon>Hexapoda</taxon>
        <taxon>Insecta</taxon>
        <taxon>Pterygota</taxon>
        <taxon>Neoptera</taxon>
        <taxon>Paraneoptera</taxon>
        <taxon>Hemiptera</taxon>
        <taxon>Sternorrhyncha</taxon>
        <taxon>Coccoidea</taxon>
        <taxon>Coccidae</taxon>
        <taxon>Parthenolecanium</taxon>
    </lineage>
</organism>
<feature type="domain" description="Apple" evidence="3">
    <location>
        <begin position="247"/>
        <end position="331"/>
    </location>
</feature>
<evidence type="ECO:0000259" key="4">
    <source>
        <dbReference type="PROSITE" id="PS51034"/>
    </source>
</evidence>
<name>A0AAN9TPI5_9HEMI</name>
<dbReference type="EMBL" id="JBBCAQ010000014">
    <property type="protein sequence ID" value="KAK7598217.1"/>
    <property type="molecule type" value="Genomic_DNA"/>
</dbReference>
<feature type="domain" description="ZP" evidence="4">
    <location>
        <begin position="708"/>
        <end position="950"/>
    </location>
</feature>
<dbReference type="Gene3D" id="3.50.4.10">
    <property type="entry name" value="Hepatocyte Growth Factor"/>
    <property type="match status" value="4"/>
</dbReference>
<dbReference type="CDD" id="cd01099">
    <property type="entry name" value="PAN_AP_HGF"/>
    <property type="match status" value="4"/>
</dbReference>
<reference evidence="5 6" key="1">
    <citation type="submission" date="2024-03" db="EMBL/GenBank/DDBJ databases">
        <title>Adaptation during the transition from Ophiocordyceps entomopathogen to insect associate is accompanied by gene loss and intensified selection.</title>
        <authorList>
            <person name="Ward C.M."/>
            <person name="Onetto C.A."/>
            <person name="Borneman A.R."/>
        </authorList>
    </citation>
    <scope>NUCLEOTIDE SEQUENCE [LARGE SCALE GENOMIC DNA]</scope>
    <source>
        <strain evidence="5">AWRI1</strain>
        <tissue evidence="5">Single Adult Female</tissue>
    </source>
</reference>
<dbReference type="GO" id="GO:0009653">
    <property type="term" value="P:anatomical structure morphogenesis"/>
    <property type="evidence" value="ECO:0007669"/>
    <property type="project" value="TreeGrafter"/>
</dbReference>
<keyword evidence="2" id="KW-1133">Transmembrane helix</keyword>
<keyword evidence="6" id="KW-1185">Reference proteome</keyword>
<evidence type="ECO:0000259" key="3">
    <source>
        <dbReference type="PROSITE" id="PS50948"/>
    </source>
</evidence>
<dbReference type="InterPro" id="IPR052774">
    <property type="entry name" value="Celegans_DevNeuronal_Protein"/>
</dbReference>
<dbReference type="PROSITE" id="PS51034">
    <property type="entry name" value="ZP_2"/>
    <property type="match status" value="1"/>
</dbReference>
<proteinExistence type="predicted"/>
<dbReference type="Proteomes" id="UP001367676">
    <property type="component" value="Unassembled WGS sequence"/>
</dbReference>
<dbReference type="InterPro" id="IPR003609">
    <property type="entry name" value="Pan_app"/>
</dbReference>
<dbReference type="Pfam" id="PF00024">
    <property type="entry name" value="PAN_1"/>
    <property type="match status" value="4"/>
</dbReference>
<evidence type="ECO:0000313" key="5">
    <source>
        <dbReference type="EMBL" id="KAK7598217.1"/>
    </source>
</evidence>
<dbReference type="PROSITE" id="PS50948">
    <property type="entry name" value="PAN"/>
    <property type="match status" value="5"/>
</dbReference>
<feature type="region of interest" description="Disordered" evidence="1">
    <location>
        <begin position="1"/>
        <end position="33"/>
    </location>
</feature>
<evidence type="ECO:0000256" key="1">
    <source>
        <dbReference type="SAM" id="MobiDB-lite"/>
    </source>
</evidence>
<accession>A0AAN9TPI5</accession>
<dbReference type="SMART" id="SM00473">
    <property type="entry name" value="PAN_AP"/>
    <property type="match status" value="4"/>
</dbReference>
<evidence type="ECO:0000313" key="6">
    <source>
        <dbReference type="Proteomes" id="UP001367676"/>
    </source>
</evidence>
<dbReference type="SMART" id="SM00241">
    <property type="entry name" value="ZP"/>
    <property type="match status" value="1"/>
</dbReference>
<feature type="compositionally biased region" description="Basic residues" evidence="1">
    <location>
        <begin position="9"/>
        <end position="20"/>
    </location>
</feature>
<sequence length="1179" mass="131505">MQSALVHRCSQRKQGVHKPPKIGGLYPPPPTDTQTTCNQGLGRVVYERLPDQQLQAYDDDVVRDTAPPFRVLEKCEELCLRDRTAANNLVRTCTSFDFQPGSRISSFSGVVEYEESTCYLTREQAHPDGIGVLVLVPNSVHYNEVCLSSSRIERECPSRHYVFERHARKKLKLPVTDIKEVVAANRTDCEDRCLNEFTFVCRSATYDMTARTCWLSRFTRRSHPELLEDDANSEYLENTCLNAERRCDGPIIFVKEDNSRLGGPFEVDIYANISLMECQAQCLKAEKYFCRAVEYDEQLKRCIIFEEDSVSQKDDVKLSNSPSHDLYDLVCLDNIKGNEFSENSATSHLFQEGRRPDTAFQRYRMSKLLGGDSHSEITGRSLSECLDDCLRQVSFQCRSAAYSERLRTCRLSRFNRNDNYRLIYDPDYDYYENLMSSGGISPTISPRPDPLGQDSQPFGHGRPPYGPAIKPVGAGFSGVYGGGSYPGYVGSPGQLPALPYSPAADVPAPGFYSPYGSTHSTDMSPFGVSPGISGSGSGFHVGTITPAPGVGYPPAGAPPAYGGSLPPIGGPAVGVSSIAPYPPPFGGAVYPGLDNRPFNVKCDDGEGFKQMGIHRKMKRQFVRRASFVPSLSACERECGESREFLCRSFNYRAAPYGTSRENCELSDRDTRDLDLNNPNFYDDVPDYDFYERSAFGRNGQDCLDVSQTCSEDGMEFTLRTPDGFLGRVYTHGYYDRCFYKGNGGQVNVLRISGAQGYPDCGTIRFGDMMTNIVVVQFSEYVQTSKDKRYNLTCLFRGPGEAVVTSSYMTANSGSPIPIEYLPAENSLSSRVRLMILYQGRPTNTIAVGDPLTFRLEAQDGYNYVTDIFATNVVARDPYTGRSVMLIDRYGCPVDNFVFPALDKSREGDGLEARFNAFKIPESNFLVFEATVRTCREGCTPAYCQTGGPNSRTEQSLGRKRRDVDDQSYSMNETGDLSMLSDEATNSTDEEEHVREVIEVFEARSEIPEAQIMEPIPSSGLGTICLTNREYYGMIVVMFIFMTLMITVTITAGIYYKRYWIVISKNEMANSTSGICSSRSVRLESPHTRYVPSANSLFSFLTLNSQNTLNNTRSSECITESKPEELQVPGVTDVQDGRRRGFEDPSEPIYTDPSLFERSRSLRSISLSTTGFSIEAMKDH</sequence>
<keyword evidence="2" id="KW-0472">Membrane</keyword>
<evidence type="ECO:0000256" key="2">
    <source>
        <dbReference type="SAM" id="Phobius"/>
    </source>
</evidence>
<dbReference type="InterPro" id="IPR001507">
    <property type="entry name" value="ZP_dom"/>
</dbReference>
<keyword evidence="2" id="KW-0812">Transmembrane</keyword>